<organism evidence="1 2">
    <name type="scientific">Rhabditophanes sp. KR3021</name>
    <dbReference type="NCBI Taxonomy" id="114890"/>
    <lineage>
        <taxon>Eukaryota</taxon>
        <taxon>Metazoa</taxon>
        <taxon>Ecdysozoa</taxon>
        <taxon>Nematoda</taxon>
        <taxon>Chromadorea</taxon>
        <taxon>Rhabditida</taxon>
        <taxon>Tylenchina</taxon>
        <taxon>Panagrolaimomorpha</taxon>
        <taxon>Strongyloidoidea</taxon>
        <taxon>Alloionematidae</taxon>
        <taxon>Rhabditophanes</taxon>
    </lineage>
</organism>
<protein>
    <submittedName>
        <fullName evidence="2">RNA-directed RNA polymerase</fullName>
    </submittedName>
</protein>
<dbReference type="WBParaSite" id="RSKR_0000685900.1">
    <property type="protein sequence ID" value="RSKR_0000685900.1"/>
    <property type="gene ID" value="RSKR_0000685900"/>
</dbReference>
<evidence type="ECO:0000313" key="2">
    <source>
        <dbReference type="WBParaSite" id="RSKR_0000685900.1"/>
    </source>
</evidence>
<proteinExistence type="predicted"/>
<reference evidence="2" key="1">
    <citation type="submission" date="2016-11" db="UniProtKB">
        <authorList>
            <consortium name="WormBaseParasite"/>
        </authorList>
    </citation>
    <scope>IDENTIFICATION</scope>
    <source>
        <strain evidence="2">KR3021</strain>
    </source>
</reference>
<sequence length="2748" mass="316485">MLIVGETLVSFDRYINSSEIFFDNTTKKICTVRSNGEMGVNIKSLKKHEPKLSFRLPGDQPIKAVKVSIDSKMVGILRTPERVEIVLMPKKPNGVMEETPAEVSSSFNTQGSFMPPRDELSLGIVFHLYPKKSEYIEGFEWVSPDKILLILKNGLEIFQLNGEKKTTKLLCSTNITSSWHVYFPEKKIVFLITGLSKNNINPFSVEDGTKIKKLAMFEVDYGCAKNGRVLEQENIMFAVIYEKMYCLVDRSKDDNSSDILLYEISSNINEVSKVKYILNYNYFGSMACHVIDNIINLHCKDDKITYLFDIGINGNDLKQHPVCGQKVQVHERLKNFYEDINEFAYSEDWVTFSPDYIIDQNFAIFTTLKLDYSDFQDHISDPMTYIRLYLNRSTTPNNMLETVCLFTKQKRFKLKDFTQMFGWFFQKAENDVYRKVKITNEQIENFLLLPLSEEDTFDKQFLVDIALEFLFIANEHGIKLRDYTPELIVKILVNAEQYSKLQQLLQYKVIPDSKQLALKVYALGCKHTPFIGLSLDILARTENTAEYIIEILIDKGNIVEALKYMELHKSDAMDPMRFLMAASSTTNRQIAFVMNETNTLDDTNASNELITLIRNGARNSAVNLVEQFGMLQQLFAKDGNLLMTQFDQVIELINLRHQSCLTFVIDTVSKGCALDSSLFPKAIPVLVTAIENNSVEVQKRTVIACTNLYPLILKWVMENRNDATIGRIWDQFDNLVKKKILSVIEHVRISVRVFIIKFMESIVMCQTIDNKEVSQDSTFSLKDVLRNHRHVSYRKIQNEGDEILRKLCSGVSHKSLQVVTVTLASLSKIARRRTSTATTVLDAYLSFVRIELNHFTDYKLRSLKKQIKMDLARMLCVTDLSSSTDLIAKVFEQMGFTGKEIEKIKQDTSKAAKAELKRKATGPIRYDFDYSGGGKKIKLIAGESESTVQPNKEEEAKVKKQVEDVSKSFGSFIFEEAIQQIILEKALDTLIKTKADDTIILSKIQKMDTQEKQNFIEDTARKLAAAKTGYALETQLTIDKSQGRHIFVLAEPIVYSSPSNSDLYYNPLRNKIIEGKEKQESLFESTFKRLLKSESMMKSCGVMSIYRSNVVNYVTKLHNSKSECLEQLLLDFIMEKPAERDEIAYLWMEELFKCCTNAEGASCLTIDSKDGLMDSELALDRYTKILDIFLDQTYAIGRSNNLMLQNLLVKAPVYSEKSFHYLKTLIHDKYLSTKGFDILKRVITLRPTMAPRIVLFVWELSLSHVPNVFDQCITLVNEVYSLPHIKNEMDILVEKKILLVLNEEAPQELAPHSEKVPWTDSNLKSILSLFMEVLVLNSSLFKQLFKIYFEGRNEVKKAVLGSIDKAVLQHGMQNEDILSAIEACPPNAESLVVKIVSTLVTTQIPSPRLVKSVIEQYEKNQGDVRLLVPILVGVRKEHFLSLLPKFFQRQLSATFLPIFFKKLLTEKTVYSDQSMMSPYELFIAILYLKDDELNESSLYEGINVLISQLLISSNDVSKALEEARIKETFNKAFFYTMENLYTYSPSSHEYLIGMVHKIGQTHNPTQEVKMWGSFKQMIDPIRHFYLDPIDKELLTDNLRKTWIPSTEDGTQCIQVFWFGLGSMMKESTFGCRSQYGTGPNHFSTNELSYLDTTSNYAAGNHQLLSYMDLSHKRQLLTLDFCVPIPFEVHKGKQNLQGYRTHIRYRNIHKIIIDLDDKNSDQIVYYIQYKRPLLYWQAIPSTFNSVRIMNTELCRNWKRVFEWSKGNRTSGCSREIMARCNIIAIAVPRDNTLRSVKSFKRGIFVKEGDDAYYSEIMAEFLYRLHSDFDVIIEHGKIDRFFMKHVALIEPPLTINFSINYAFAAINSRSFYITDQLFKLSENGLPLFYVKVLERMKVALDATVFTLNRLLTVLDVHPDIELIKTFEFLFLQTTKTFYKHGKRENNEPKNYEIPSNCVEIRKAVISPSRIILLAPEVMMANRVVRKFGEECALRVLYRDDDGNKIHVKGFFCGKYDNNDKNMISNTISGPMLNGIQIGPYHYNFLAWSNSQMRDHGCYFYRSPTIKDFGTGDMTTYSIDDIRMWMGDFTKCTSLPKMMSRMGQCFTQTQPTLFLTKEDWIVEDDIYGGYSEHGTPYIFSDGCGYLSYSMAVTLALRLGLGYVPSVFQFRFRGFKGILSVNLNLGKNDERHSIVFRNSQRKFEMKCGEESDCMEIVKYSMPSVAAFNRQLVMILDQVGYRQNFVTGTKISKALIMYFVKEMNHLYNSLFFSELAAKLAGNRCHSHIDFNFIHECGVDVSKEPFFRQMILSVFDTSTRSLIKLKLDFPYDSARIMYGMVDESGTLQPGQVFIQYSDKIDEPMKCIIQHLGQVMITKHPCHSPGDVRLFDAVDVPSLRHLVDVVVFPQYGWRPHADQMAGSDLDGDEYVIIFDKDLYFDHNEKACSFEQPPTNSSITDKPIILKAMADFFANYITNDSLGIISNSHLIQSDKRGLYHPICTELARKCSIAVDFSKTGIHTPPITKVEKSYVVPDFIQSNSSKPQYPSRRVIGILYRRVEVLCKFGEHLQKERHVTKYIDDDLKASICDVLRFKDTHESIKQIYAEYVFRMEMLMVEYSIDNEASIVCNSILYLKRISDMEKMDFTFYHSEKIVELRYKSIIALFRKRFFDEFGGEEHLKLELTTRKDFKITKVMEGKAKLWYSMAYESCSEQVQPHTNMRSFAWIIWDILGQIKNNAIKKRDIHGVDKSQCSK</sequence>
<name>A0AC35U2S7_9BILA</name>
<dbReference type="Proteomes" id="UP000095286">
    <property type="component" value="Unplaced"/>
</dbReference>
<accession>A0AC35U2S7</accession>
<evidence type="ECO:0000313" key="1">
    <source>
        <dbReference type="Proteomes" id="UP000095286"/>
    </source>
</evidence>